<dbReference type="GO" id="GO:0004252">
    <property type="term" value="F:serine-type endopeptidase activity"/>
    <property type="evidence" value="ECO:0007669"/>
    <property type="project" value="UniProtKB-UniRule"/>
</dbReference>
<dbReference type="Pfam" id="PF12032">
    <property type="entry name" value="CLIP"/>
    <property type="match status" value="1"/>
</dbReference>
<evidence type="ECO:0000256" key="3">
    <source>
        <dbReference type="ARBA" id="ARBA00022801"/>
    </source>
</evidence>
<keyword evidence="9" id="KW-0964">Secreted</keyword>
<dbReference type="PROSITE" id="PS00135">
    <property type="entry name" value="TRYPSIN_SER"/>
    <property type="match status" value="1"/>
</dbReference>
<dbReference type="Pfam" id="PF00089">
    <property type="entry name" value="Trypsin"/>
    <property type="match status" value="1"/>
</dbReference>
<comment type="domain">
    <text evidence="9">The clip domain consists of 35-55 residues which are 'knitted' together usually by 3 conserved disulfide bonds forming a clip-like compact structure.</text>
</comment>
<evidence type="ECO:0000256" key="2">
    <source>
        <dbReference type="ARBA" id="ARBA00022729"/>
    </source>
</evidence>
<keyword evidence="4 8" id="KW-0720">Serine protease</keyword>
<evidence type="ECO:0000256" key="7">
    <source>
        <dbReference type="ARBA" id="ARBA00024195"/>
    </source>
</evidence>
<evidence type="ECO:0000256" key="5">
    <source>
        <dbReference type="ARBA" id="ARBA00023157"/>
    </source>
</evidence>
<dbReference type="InterPro" id="IPR009003">
    <property type="entry name" value="Peptidase_S1_PA"/>
</dbReference>
<dbReference type="InterPro" id="IPR038565">
    <property type="entry name" value="CLIP_sf"/>
</dbReference>
<dbReference type="Gene3D" id="2.40.10.10">
    <property type="entry name" value="Trypsin-like serine proteases"/>
    <property type="match status" value="2"/>
</dbReference>
<dbReference type="AlphaFoldDB" id="A0AAN8WVP6"/>
<evidence type="ECO:0000256" key="1">
    <source>
        <dbReference type="ARBA" id="ARBA00022670"/>
    </source>
</evidence>
<comment type="similarity">
    <text evidence="7 9">Belongs to the peptidase S1 family. CLIP subfamily.</text>
</comment>
<gene>
    <name evidence="12" type="ORF">SK128_016446</name>
</gene>
<dbReference type="SMART" id="SM00020">
    <property type="entry name" value="Tryp_SPc"/>
    <property type="match status" value="1"/>
</dbReference>
<dbReference type="CDD" id="cd00190">
    <property type="entry name" value="Tryp_SPc"/>
    <property type="match status" value="1"/>
</dbReference>
<name>A0AAN8WVP6_HALRR</name>
<reference evidence="12 13" key="1">
    <citation type="submission" date="2023-11" db="EMBL/GenBank/DDBJ databases">
        <title>Halocaridina rubra genome assembly.</title>
        <authorList>
            <person name="Smith C."/>
        </authorList>
    </citation>
    <scope>NUCLEOTIDE SEQUENCE [LARGE SCALE GENOMIC DNA]</scope>
    <source>
        <strain evidence="12">EP-1</strain>
        <tissue evidence="12">Whole</tissue>
    </source>
</reference>
<proteinExistence type="inferred from homology"/>
<keyword evidence="6" id="KW-0325">Glycoprotein</keyword>
<keyword evidence="13" id="KW-1185">Reference proteome</keyword>
<evidence type="ECO:0000313" key="13">
    <source>
        <dbReference type="Proteomes" id="UP001381693"/>
    </source>
</evidence>
<dbReference type="InterPro" id="IPR043504">
    <property type="entry name" value="Peptidase_S1_PA_chymotrypsin"/>
</dbReference>
<evidence type="ECO:0000259" key="10">
    <source>
        <dbReference type="PROSITE" id="PS50240"/>
    </source>
</evidence>
<keyword evidence="1 8" id="KW-0645">Protease</keyword>
<evidence type="ECO:0000256" key="9">
    <source>
        <dbReference type="RuleBase" id="RU366078"/>
    </source>
</evidence>
<comment type="caution">
    <text evidence="12">The sequence shown here is derived from an EMBL/GenBank/DDBJ whole genome shotgun (WGS) entry which is preliminary data.</text>
</comment>
<keyword evidence="5" id="KW-1015">Disulfide bond</keyword>
<feature type="chain" id="PRO_5042668961" description="CLIP domain-containing serine protease" evidence="9">
    <location>
        <begin position="23"/>
        <end position="381"/>
    </location>
</feature>
<evidence type="ECO:0000256" key="6">
    <source>
        <dbReference type="ARBA" id="ARBA00023180"/>
    </source>
</evidence>
<dbReference type="FunFam" id="2.40.10.10:FF:000028">
    <property type="entry name" value="Serine protease easter"/>
    <property type="match status" value="1"/>
</dbReference>
<dbReference type="GO" id="GO:0005576">
    <property type="term" value="C:extracellular region"/>
    <property type="evidence" value="ECO:0007669"/>
    <property type="project" value="UniProtKB-SubCell"/>
</dbReference>
<dbReference type="SUPFAM" id="SSF50494">
    <property type="entry name" value="Trypsin-like serine proteases"/>
    <property type="match status" value="1"/>
</dbReference>
<dbReference type="PROSITE" id="PS51888">
    <property type="entry name" value="CLIP"/>
    <property type="match status" value="1"/>
</dbReference>
<dbReference type="EMBL" id="JAXCGZ010015109">
    <property type="protein sequence ID" value="KAK7071261.1"/>
    <property type="molecule type" value="Genomic_DNA"/>
</dbReference>
<evidence type="ECO:0000256" key="4">
    <source>
        <dbReference type="ARBA" id="ARBA00022825"/>
    </source>
</evidence>
<dbReference type="Proteomes" id="UP001381693">
    <property type="component" value="Unassembled WGS sequence"/>
</dbReference>
<evidence type="ECO:0000259" key="11">
    <source>
        <dbReference type="PROSITE" id="PS51888"/>
    </source>
</evidence>
<evidence type="ECO:0000313" key="12">
    <source>
        <dbReference type="EMBL" id="KAK7071261.1"/>
    </source>
</evidence>
<dbReference type="InterPro" id="IPR033116">
    <property type="entry name" value="TRYPSIN_SER"/>
</dbReference>
<dbReference type="PROSITE" id="PS50240">
    <property type="entry name" value="TRYPSIN_DOM"/>
    <property type="match status" value="1"/>
</dbReference>
<organism evidence="12 13">
    <name type="scientific">Halocaridina rubra</name>
    <name type="common">Hawaiian red shrimp</name>
    <dbReference type="NCBI Taxonomy" id="373956"/>
    <lineage>
        <taxon>Eukaryota</taxon>
        <taxon>Metazoa</taxon>
        <taxon>Ecdysozoa</taxon>
        <taxon>Arthropoda</taxon>
        <taxon>Crustacea</taxon>
        <taxon>Multicrustacea</taxon>
        <taxon>Malacostraca</taxon>
        <taxon>Eumalacostraca</taxon>
        <taxon>Eucarida</taxon>
        <taxon>Decapoda</taxon>
        <taxon>Pleocyemata</taxon>
        <taxon>Caridea</taxon>
        <taxon>Atyoidea</taxon>
        <taxon>Atyidae</taxon>
        <taxon>Halocaridina</taxon>
    </lineage>
</organism>
<dbReference type="InterPro" id="IPR001314">
    <property type="entry name" value="Peptidase_S1A"/>
</dbReference>
<dbReference type="PRINTS" id="PR00722">
    <property type="entry name" value="CHYMOTRYPSIN"/>
</dbReference>
<evidence type="ECO:0000256" key="8">
    <source>
        <dbReference type="RuleBase" id="RU363034"/>
    </source>
</evidence>
<keyword evidence="3 8" id="KW-0378">Hydrolase</keyword>
<dbReference type="InterPro" id="IPR018114">
    <property type="entry name" value="TRYPSIN_HIS"/>
</dbReference>
<dbReference type="InterPro" id="IPR001254">
    <property type="entry name" value="Trypsin_dom"/>
</dbReference>
<dbReference type="GO" id="GO:0006508">
    <property type="term" value="P:proteolysis"/>
    <property type="evidence" value="ECO:0007669"/>
    <property type="project" value="UniProtKB-KW"/>
</dbReference>
<dbReference type="Gene3D" id="3.30.1640.30">
    <property type="match status" value="1"/>
</dbReference>
<feature type="signal peptide" evidence="9">
    <location>
        <begin position="1"/>
        <end position="22"/>
    </location>
</feature>
<dbReference type="EC" id="3.4.21.-" evidence="8"/>
<comment type="subcellular location">
    <subcellularLocation>
        <location evidence="9">Secreted</location>
    </subcellularLocation>
</comment>
<sequence>MDQIPKLTIIFLLTYIVNIVHTQNGGCNGRCVNIVECPQQLALLEQVKSGRAPPGTLQLLRNAICESNNNILFVCCSSTAPRPSPPPLFPPSPSPVFGNSQPNSFPGSLLPTQCGRRPLVDRVVNGEDAPLRGWPWIALLEAAGSGGRSSPICGGVLISERYVLTAAHCVDPKIAPRLINVRLGEHTLNSDPDCKNGECAPPYQSIGIEDTIIHEQYGSPRQCSRCNDIALLRLDRAVQLTSLNIQPICIPQNFQRDLGFPVQQLQSKSAWVAGWGLTDFRSVQPSNVLQQVRLPFDQSLCSLDINVFPDRSMVLCAGGQRQDTCRGDSGGPMVMANARETQHFLIGIVSKGPSVCGAANSGGLYTNVQNYIPWILSKMRV</sequence>
<keyword evidence="2 9" id="KW-0732">Signal</keyword>
<feature type="domain" description="Clip" evidence="11">
    <location>
        <begin position="19"/>
        <end position="76"/>
    </location>
</feature>
<dbReference type="InterPro" id="IPR022700">
    <property type="entry name" value="CLIP"/>
</dbReference>
<dbReference type="PROSITE" id="PS00134">
    <property type="entry name" value="TRYPSIN_HIS"/>
    <property type="match status" value="1"/>
</dbReference>
<accession>A0AAN8WVP6</accession>
<dbReference type="PANTHER" id="PTHR24256">
    <property type="entry name" value="TRYPTASE-RELATED"/>
    <property type="match status" value="1"/>
</dbReference>
<dbReference type="InterPro" id="IPR051487">
    <property type="entry name" value="Ser/Thr_Proteases_Immune/Dev"/>
</dbReference>
<feature type="domain" description="Peptidase S1" evidence="10">
    <location>
        <begin position="123"/>
        <end position="380"/>
    </location>
</feature>
<protein>
    <recommendedName>
        <fullName evidence="9">CLIP domain-containing serine protease</fullName>
        <ecNumber evidence="8">3.4.21.-</ecNumber>
    </recommendedName>
</protein>